<dbReference type="PANTHER" id="PTHR33048">
    <property type="entry name" value="PTH11-LIKE INTEGRAL MEMBRANE PROTEIN (AFU_ORTHOLOGUE AFUA_5G11245)"/>
    <property type="match status" value="1"/>
</dbReference>
<feature type="transmembrane region" description="Helical" evidence="7">
    <location>
        <begin position="122"/>
        <end position="141"/>
    </location>
</feature>
<organism evidence="9">
    <name type="scientific">Pseudogymnoascus destructans</name>
    <dbReference type="NCBI Taxonomy" id="655981"/>
    <lineage>
        <taxon>Eukaryota</taxon>
        <taxon>Fungi</taxon>
        <taxon>Dikarya</taxon>
        <taxon>Ascomycota</taxon>
        <taxon>Pezizomycotina</taxon>
        <taxon>Leotiomycetes</taxon>
        <taxon>Thelebolales</taxon>
        <taxon>Thelebolaceae</taxon>
        <taxon>Pseudogymnoascus</taxon>
    </lineage>
</organism>
<protein>
    <recommendedName>
        <fullName evidence="8">Rhodopsin domain-containing protein</fullName>
    </recommendedName>
</protein>
<comment type="subcellular location">
    <subcellularLocation>
        <location evidence="1">Membrane</location>
        <topology evidence="1">Multi-pass membrane protein</topology>
    </subcellularLocation>
</comment>
<keyword evidence="4 7" id="KW-0472">Membrane</keyword>
<feature type="transmembrane region" description="Helical" evidence="7">
    <location>
        <begin position="45"/>
        <end position="68"/>
    </location>
</feature>
<dbReference type="RefSeq" id="XP_024323397.1">
    <property type="nucleotide sequence ID" value="XM_024469067.1"/>
</dbReference>
<feature type="transmembrane region" description="Helical" evidence="7">
    <location>
        <begin position="174"/>
        <end position="196"/>
    </location>
</feature>
<dbReference type="EMBL" id="KV441398">
    <property type="protein sequence ID" value="OAF58112.2"/>
    <property type="molecule type" value="Genomic_DNA"/>
</dbReference>
<keyword evidence="2 7" id="KW-0812">Transmembrane</keyword>
<comment type="similarity">
    <text evidence="5">Belongs to the SAT4 family.</text>
</comment>
<reference evidence="9" key="1">
    <citation type="submission" date="2016-03" db="EMBL/GenBank/DDBJ databases">
        <title>Updated assembly of Pseudogymnoascus destructans, the fungus causing white-nose syndrome of bats.</title>
        <authorList>
            <person name="Palmer J.M."/>
            <person name="Drees K.P."/>
            <person name="Foster J.T."/>
            <person name="Lindner D.L."/>
        </authorList>
    </citation>
    <scope>NUCLEOTIDE SEQUENCE [LARGE SCALE GENOMIC DNA]</scope>
    <source>
        <strain evidence="9">20631-21</strain>
    </source>
</reference>
<gene>
    <name evidence="9" type="ORF">VC83_05445</name>
</gene>
<dbReference type="PANTHER" id="PTHR33048:SF96">
    <property type="entry name" value="INTEGRAL MEMBRANE PROTEIN"/>
    <property type="match status" value="1"/>
</dbReference>
<dbReference type="OrthoDB" id="3936451at2759"/>
<dbReference type="InterPro" id="IPR049326">
    <property type="entry name" value="Rhodopsin_dom_fungi"/>
</dbReference>
<keyword evidence="3 7" id="KW-1133">Transmembrane helix</keyword>
<dbReference type="Pfam" id="PF20684">
    <property type="entry name" value="Fung_rhodopsin"/>
    <property type="match status" value="1"/>
</dbReference>
<feature type="transmembrane region" description="Helical" evidence="7">
    <location>
        <begin position="12"/>
        <end position="33"/>
    </location>
</feature>
<evidence type="ECO:0000256" key="2">
    <source>
        <dbReference type="ARBA" id="ARBA00022692"/>
    </source>
</evidence>
<feature type="transmembrane region" description="Helical" evidence="7">
    <location>
        <begin position="88"/>
        <end position="115"/>
    </location>
</feature>
<evidence type="ECO:0000256" key="1">
    <source>
        <dbReference type="ARBA" id="ARBA00004141"/>
    </source>
</evidence>
<evidence type="ECO:0000256" key="6">
    <source>
        <dbReference type="SAM" id="MobiDB-lite"/>
    </source>
</evidence>
<evidence type="ECO:0000259" key="8">
    <source>
        <dbReference type="Pfam" id="PF20684"/>
    </source>
</evidence>
<dbReference type="GO" id="GO:0016020">
    <property type="term" value="C:membrane"/>
    <property type="evidence" value="ECO:0007669"/>
    <property type="project" value="UniProtKB-SubCell"/>
</dbReference>
<dbReference type="eggNOG" id="ENOG502R8GX">
    <property type="taxonomic scope" value="Eukaryota"/>
</dbReference>
<accession>A0A177A9N8</accession>
<proteinExistence type="inferred from homology"/>
<feature type="domain" description="Rhodopsin" evidence="8">
    <location>
        <begin position="29"/>
        <end position="218"/>
    </location>
</feature>
<evidence type="ECO:0000313" key="9">
    <source>
        <dbReference type="EMBL" id="OAF58112.2"/>
    </source>
</evidence>
<evidence type="ECO:0000256" key="7">
    <source>
        <dbReference type="SAM" id="Phobius"/>
    </source>
</evidence>
<name>A0A177A9N8_9PEZI</name>
<feature type="compositionally biased region" description="Low complexity" evidence="6">
    <location>
        <begin position="242"/>
        <end position="264"/>
    </location>
</feature>
<sequence length="295" mass="31889">MTATLADRGPQVSAVAGLFFALSTIGVILRCYCRAVVVGAFGLDDWFAVIAWISFTFFCSFAITGVHYGTGRHVADIPLEDIPVVFKWWWACEPVYVLSNMALKLSISIFLLRLAVTQASRIIIYVIIGVVEAYSAFYFLLSVLQCRPSSYFWTRYAGGTGTCVNPKITIDATYAYSAISCVADWGLGLMPILLIWHIQMDMRTKMSVAAILSVGAMYVPPEPTVPYPLNPQTTNPLPAPRPQQSSASPSSRTSPTSKISSTSPPTSPSGPPSKLASASPPPRPRPCAHSSRAAT</sequence>
<dbReference type="Proteomes" id="UP000077154">
    <property type="component" value="Unassembled WGS sequence"/>
</dbReference>
<evidence type="ECO:0000256" key="4">
    <source>
        <dbReference type="ARBA" id="ARBA00023136"/>
    </source>
</evidence>
<feature type="region of interest" description="Disordered" evidence="6">
    <location>
        <begin position="227"/>
        <end position="295"/>
    </location>
</feature>
<dbReference type="InterPro" id="IPR052337">
    <property type="entry name" value="SAT4-like"/>
</dbReference>
<dbReference type="AlphaFoldDB" id="A0A177A9N8"/>
<evidence type="ECO:0000256" key="5">
    <source>
        <dbReference type="ARBA" id="ARBA00038359"/>
    </source>
</evidence>
<dbReference type="VEuPathDB" id="FungiDB:GMDG_03816"/>
<dbReference type="GeneID" id="36288511"/>
<evidence type="ECO:0000256" key="3">
    <source>
        <dbReference type="ARBA" id="ARBA00022989"/>
    </source>
</evidence>